<keyword evidence="2" id="KW-0614">Plasmid</keyword>
<geneLocation type="plasmid" evidence="2">
    <name>unnamed1</name>
</geneLocation>
<accession>A0A3G8GVC7</accession>
<reference evidence="3" key="1">
    <citation type="submission" date="2018-11" db="EMBL/GenBank/DDBJ databases">
        <title>FDA dAtabase for Regulatory Grade micrObial Sequences (FDA-ARGOS): Supporting development and validation of Infectious Disease Dx tests.</title>
        <authorList>
            <person name="Goldberg B."/>
            <person name="Campos J."/>
            <person name="Tallon L."/>
            <person name="Sadzewicz L."/>
            <person name="Zhao X."/>
            <person name="Vavikolanu K."/>
            <person name="Mehta A."/>
            <person name="Aluvathingal J."/>
            <person name="Nadendla S."/>
            <person name="Geyer C."/>
            <person name="Nandy P."/>
            <person name="Yan Y."/>
            <person name="Sichtig H."/>
        </authorList>
    </citation>
    <scope>NUCLEOTIDE SEQUENCE [LARGE SCALE GENOMIC DNA]</scope>
    <source>
        <strain evidence="3">FDAARGOS_614</strain>
        <plasmid evidence="3">unnamed1</plasmid>
    </source>
</reference>
<dbReference type="KEGG" id="cpau:EHF44_01455"/>
<evidence type="ECO:0000313" key="2">
    <source>
        <dbReference type="EMBL" id="AZG12161.1"/>
    </source>
</evidence>
<feature type="region of interest" description="Disordered" evidence="1">
    <location>
        <begin position="193"/>
        <end position="233"/>
    </location>
</feature>
<dbReference type="OrthoDB" id="256590at2"/>
<sequence length="291" mass="32027">MSENGSNNSKGTNLPVPGWMQGPLGEGCAHVWDKVFHTDPTFTKEFSTHSGFSGTAVTPTYLVQKATKLFGPMGLGWGCTIVSEEILEGSPLGWDENGNSWGRELIHKLRVRFWYEMDWRGEIRRGEIEQFGQTTFVGRTTHGVFTDEEAPKKSFTDGMSKCMSLLGFGADVHMNLFSDVKYLEGLHAKFGSPDRGPGLTDTPPPGASGVDAAPPRQRAGAQSQQADSAKSDRYTMYKTRLDDQNQKIADVAIARQTVEQDAGLTKVESALLLSHPRLQLTQQSPKDEIFL</sequence>
<evidence type="ECO:0000313" key="3">
    <source>
        <dbReference type="Proteomes" id="UP000270411"/>
    </source>
</evidence>
<evidence type="ECO:0000256" key="1">
    <source>
        <dbReference type="SAM" id="MobiDB-lite"/>
    </source>
</evidence>
<name>A0A3G8GVC7_9BURK</name>
<dbReference type="AlphaFoldDB" id="A0A3G8GVC7"/>
<dbReference type="EMBL" id="CP033968">
    <property type="protein sequence ID" value="AZG12161.1"/>
    <property type="molecule type" value="Genomic_DNA"/>
</dbReference>
<dbReference type="RefSeq" id="WP_051723324.1">
    <property type="nucleotide sequence ID" value="NZ_CP033968.1"/>
</dbReference>
<gene>
    <name evidence="2" type="ORF">EHF44_01455</name>
</gene>
<protein>
    <submittedName>
        <fullName evidence="2">Uncharacterized protein</fullName>
    </submittedName>
</protein>
<proteinExistence type="predicted"/>
<dbReference type="Proteomes" id="UP000270411">
    <property type="component" value="Plasmid unnamed1"/>
</dbReference>
<organism evidence="2 3">
    <name type="scientific">Cupriavidus pauculus</name>
    <dbReference type="NCBI Taxonomy" id="82633"/>
    <lineage>
        <taxon>Bacteria</taxon>
        <taxon>Pseudomonadati</taxon>
        <taxon>Pseudomonadota</taxon>
        <taxon>Betaproteobacteria</taxon>
        <taxon>Burkholderiales</taxon>
        <taxon>Burkholderiaceae</taxon>
        <taxon>Cupriavidus</taxon>
    </lineage>
</organism>